<evidence type="ECO:0000313" key="4">
    <source>
        <dbReference type="Proteomes" id="UP000280507"/>
    </source>
</evidence>
<dbReference type="InterPro" id="IPR038989">
    <property type="entry name" value="UbiJ"/>
</dbReference>
<reference evidence="3 4" key="1">
    <citation type="journal article" date="2012" name="Int. J. Syst. Evol. Microbiol.">
        <title>Marinomonas hwangdonensis sp. nov., isolated from seawater.</title>
        <authorList>
            <person name="Jung Y.T."/>
            <person name="Oh T.K."/>
            <person name="Yoon J.H."/>
        </authorList>
    </citation>
    <scope>NUCLEOTIDE SEQUENCE [LARGE SCALE GENOMIC DNA]</scope>
    <source>
        <strain evidence="3 4">HDW-15</strain>
    </source>
</reference>
<feature type="domain" description="SCP2" evidence="2">
    <location>
        <begin position="16"/>
        <end position="116"/>
    </location>
</feature>
<keyword evidence="1" id="KW-0831">Ubiquinone biosynthesis</keyword>
<organism evidence="3 4">
    <name type="scientific">Marinomonas hwangdonensis</name>
    <dbReference type="NCBI Taxonomy" id="1053647"/>
    <lineage>
        <taxon>Bacteria</taxon>
        <taxon>Pseudomonadati</taxon>
        <taxon>Pseudomonadota</taxon>
        <taxon>Gammaproteobacteria</taxon>
        <taxon>Oceanospirillales</taxon>
        <taxon>Oceanospirillaceae</taxon>
        <taxon>Marinomonas</taxon>
    </lineage>
</organism>
<comment type="similarity">
    <text evidence="1">Belongs to the UbiJ family.</text>
</comment>
<dbReference type="SUPFAM" id="SSF55718">
    <property type="entry name" value="SCP-like"/>
    <property type="match status" value="1"/>
</dbReference>
<dbReference type="HAMAP" id="MF_02215">
    <property type="entry name" value="UbiJ"/>
    <property type="match status" value="1"/>
</dbReference>
<dbReference type="GO" id="GO:0005737">
    <property type="term" value="C:cytoplasm"/>
    <property type="evidence" value="ECO:0007669"/>
    <property type="project" value="UniProtKB-SubCell"/>
</dbReference>
<comment type="pathway">
    <text evidence="1">Cofactor biosynthesis; ubiquinone biosynthesis.</text>
</comment>
<dbReference type="InterPro" id="IPR003033">
    <property type="entry name" value="SCP2_sterol-bd_dom"/>
</dbReference>
<dbReference type="Pfam" id="PF02036">
    <property type="entry name" value="SCP2"/>
    <property type="match status" value="1"/>
</dbReference>
<protein>
    <recommendedName>
        <fullName evidence="1">Ubiquinone biosynthesis accessory factor UbiJ</fullName>
    </recommendedName>
</protein>
<dbReference type="GO" id="GO:0006744">
    <property type="term" value="P:ubiquinone biosynthetic process"/>
    <property type="evidence" value="ECO:0007669"/>
    <property type="project" value="UniProtKB-UniRule"/>
</dbReference>
<comment type="caution">
    <text evidence="3">The sequence shown here is derived from an EMBL/GenBank/DDBJ whole genome shotgun (WGS) entry which is preliminary data.</text>
</comment>
<name>A0A3M8Q3C2_9GAMM</name>
<evidence type="ECO:0000259" key="2">
    <source>
        <dbReference type="Pfam" id="PF02036"/>
    </source>
</evidence>
<keyword evidence="1" id="KW-0963">Cytoplasm</keyword>
<comment type="function">
    <text evidence="1">Required for ubiquinone (coenzyme Q) biosynthesis. Binds hydrophobic ubiquinone biosynthetic intermediates via its SCP2 domain and is essential for the stability of the Ubi complex. May constitute a docking platform where Ubi enzymes assemble and access their SCP2-bound polyprenyl substrates.</text>
</comment>
<dbReference type="AlphaFoldDB" id="A0A3M8Q3C2"/>
<dbReference type="UniPathway" id="UPA00232"/>
<keyword evidence="4" id="KW-1185">Reference proteome</keyword>
<sequence length="210" mass="23935">MSSLSLSALSVIEKAINLALKQDTPSQDRLQKLAGQQIFLYVEDFAFILQVHILEQGVMLNRPESLDDIELDPRLDTLVQGPSSAYRKLLDGDGFFDGDLRIQGNAQALMTLHKVMQNFELDWEGLLADHIGDLSAATLARLLRAKWSWSKEFATNVRMQLVHRLQTDTQLLPSKIEFDHFVDEIERFGTLIDRADARLRMLEKRKSQAN</sequence>
<dbReference type="EMBL" id="RIZG01000005">
    <property type="protein sequence ID" value="RNF50595.1"/>
    <property type="molecule type" value="Genomic_DNA"/>
</dbReference>
<dbReference type="InterPro" id="IPR036527">
    <property type="entry name" value="SCP2_sterol-bd_dom_sf"/>
</dbReference>
<evidence type="ECO:0000313" key="3">
    <source>
        <dbReference type="EMBL" id="RNF50595.1"/>
    </source>
</evidence>
<dbReference type="RefSeq" id="WP_123095880.1">
    <property type="nucleotide sequence ID" value="NZ_RIZG01000005.1"/>
</dbReference>
<gene>
    <name evidence="1" type="primary">ubiJ</name>
    <name evidence="3" type="ORF">EBI00_10535</name>
</gene>
<evidence type="ECO:0000256" key="1">
    <source>
        <dbReference type="HAMAP-Rule" id="MF_02215"/>
    </source>
</evidence>
<dbReference type="OrthoDB" id="9796077at2"/>
<dbReference type="PANTHER" id="PTHR38693">
    <property type="entry name" value="UBIQUINONE BIOSYNTHESIS PROTEIN UBIJ"/>
    <property type="match status" value="1"/>
</dbReference>
<dbReference type="PANTHER" id="PTHR38693:SF1">
    <property type="entry name" value="UBIQUINONE BIOSYNTHESIS ACCESSORY FACTOR UBIJ"/>
    <property type="match status" value="1"/>
</dbReference>
<proteinExistence type="inferred from homology"/>
<dbReference type="Proteomes" id="UP000280507">
    <property type="component" value="Unassembled WGS sequence"/>
</dbReference>
<accession>A0A3M8Q3C2</accession>
<comment type="subcellular location">
    <subcellularLocation>
        <location evidence="1">Cytoplasm</location>
    </subcellularLocation>
</comment>